<sequence>MNSISNIGVSIYPRPTATAPSINVNGTLTPRRDEYWSVLVITTPDPKAPVNAEGRDYHPASDIKIYTGHADDTIDIKVINNRIVAVINGISVKLDMDASSLGKLHIETGGGNDKVTIAPDVKVAVNVDTGPGQDTVNTGGGFTEVHLGEGNDKGSLGPGGGVLYGEDGDDTIEGGPGNNFLLGGAGTNTIKGGTPSDSSHTWMIAEGTRDTLEVRADHTSIDTKSQFTSIRLHREFDVQLKIFESAGNTETIEHQDSRGRPAVWVNYTRRNDPTKDRRIRANAPD</sequence>
<dbReference type="RefSeq" id="WP_197626362.1">
    <property type="nucleotide sequence ID" value="NZ_CP063073.1"/>
</dbReference>
<dbReference type="InterPro" id="IPR011049">
    <property type="entry name" value="Serralysin-like_metalloprot_C"/>
</dbReference>
<organism evidence="2 3">
    <name type="scientific">Pseudomonas poae</name>
    <dbReference type="NCBI Taxonomy" id="200451"/>
    <lineage>
        <taxon>Bacteria</taxon>
        <taxon>Pseudomonadati</taxon>
        <taxon>Pseudomonadota</taxon>
        <taxon>Gammaproteobacteria</taxon>
        <taxon>Pseudomonadales</taxon>
        <taxon>Pseudomonadaceae</taxon>
        <taxon>Pseudomonas</taxon>
    </lineage>
</organism>
<dbReference type="Gene3D" id="2.150.10.10">
    <property type="entry name" value="Serralysin-like metalloprotease, C-terminal"/>
    <property type="match status" value="1"/>
</dbReference>
<dbReference type="AlphaFoldDB" id="A0A7M1KED0"/>
<gene>
    <name evidence="2" type="ORF">IMF22_24565</name>
</gene>
<dbReference type="SUPFAM" id="SSF51120">
    <property type="entry name" value="beta-Roll"/>
    <property type="match status" value="1"/>
</dbReference>
<evidence type="ECO:0000256" key="1">
    <source>
        <dbReference type="ARBA" id="ARBA00022837"/>
    </source>
</evidence>
<dbReference type="InterPro" id="IPR001343">
    <property type="entry name" value="Hemolysn_Ca-bd"/>
</dbReference>
<proteinExistence type="predicted"/>
<evidence type="ECO:0000313" key="2">
    <source>
        <dbReference type="EMBL" id="QOQ74617.1"/>
    </source>
</evidence>
<protein>
    <recommendedName>
        <fullName evidence="4">Calcium-binding protein</fullName>
    </recommendedName>
</protein>
<dbReference type="PRINTS" id="PR00313">
    <property type="entry name" value="CABNDNGRPT"/>
</dbReference>
<evidence type="ECO:0000313" key="3">
    <source>
        <dbReference type="Proteomes" id="UP000594923"/>
    </source>
</evidence>
<name>A0A7M1KED0_9PSED</name>
<dbReference type="GO" id="GO:0005509">
    <property type="term" value="F:calcium ion binding"/>
    <property type="evidence" value="ECO:0007669"/>
    <property type="project" value="InterPro"/>
</dbReference>
<dbReference type="Proteomes" id="UP000594923">
    <property type="component" value="Chromosome"/>
</dbReference>
<dbReference type="EMBL" id="CP063073">
    <property type="protein sequence ID" value="QOQ74617.1"/>
    <property type="molecule type" value="Genomic_DNA"/>
</dbReference>
<reference evidence="2 3" key="1">
    <citation type="submission" date="2020-10" db="EMBL/GenBank/DDBJ databases">
        <title>High quality whole genome sequence of Pseudomonas poae PMA22.</title>
        <authorList>
            <person name="Hernandez J.G."/>
            <person name="Rodriguez P."/>
            <person name="Cuevas C."/>
            <person name="de la Calle F."/>
            <person name="Galan B."/>
            <person name="Garcia J.L."/>
        </authorList>
    </citation>
    <scope>NUCLEOTIDE SEQUENCE [LARGE SCALE GENOMIC DNA]</scope>
    <source>
        <strain evidence="2 3">PMA22</strain>
    </source>
</reference>
<dbReference type="Pfam" id="PF00353">
    <property type="entry name" value="HemolysinCabind"/>
    <property type="match status" value="1"/>
</dbReference>
<accession>A0A7M1KED0</accession>
<keyword evidence="1" id="KW-0106">Calcium</keyword>
<evidence type="ECO:0008006" key="4">
    <source>
        <dbReference type="Google" id="ProtNLM"/>
    </source>
</evidence>